<reference evidence="7 8" key="1">
    <citation type="submission" date="2022-03" db="EMBL/GenBank/DDBJ databases">
        <title>Complete genome of Streptomyces rimosus ssp. rimosus R7 (=ATCC 10970).</title>
        <authorList>
            <person name="Beganovic S."/>
            <person name="Ruckert C."/>
            <person name="Busche T."/>
            <person name="Kalinowski J."/>
            <person name="Wittmann C."/>
        </authorList>
    </citation>
    <scope>NUCLEOTIDE SEQUENCE [LARGE SCALE GENOMIC DNA]</scope>
    <source>
        <strain evidence="7 8">R7</strain>
    </source>
</reference>
<dbReference type="PANTHER" id="PTHR43790:SF9">
    <property type="entry name" value="GALACTOFURANOSE TRANSPORTER ATP-BINDING PROTEIN YTFR"/>
    <property type="match status" value="1"/>
</dbReference>
<keyword evidence="4 7" id="KW-0067">ATP-binding</keyword>
<feature type="domain" description="ABC transporter" evidence="6">
    <location>
        <begin position="18"/>
        <end position="252"/>
    </location>
</feature>
<keyword evidence="3" id="KW-0547">Nucleotide-binding</keyword>
<organism evidence="7 8">
    <name type="scientific">Streptomyces rimosus subsp. rimosus</name>
    <dbReference type="NCBI Taxonomy" id="132474"/>
    <lineage>
        <taxon>Bacteria</taxon>
        <taxon>Bacillati</taxon>
        <taxon>Actinomycetota</taxon>
        <taxon>Actinomycetes</taxon>
        <taxon>Kitasatosporales</taxon>
        <taxon>Streptomycetaceae</taxon>
        <taxon>Streptomyces</taxon>
    </lineage>
</organism>
<dbReference type="InterPro" id="IPR003439">
    <property type="entry name" value="ABC_transporter-like_ATP-bd"/>
</dbReference>
<keyword evidence="1" id="KW-0813">Transport</keyword>
<dbReference type="EMBL" id="CP094298">
    <property type="protein sequence ID" value="UNZ07036.1"/>
    <property type="molecule type" value="Genomic_DNA"/>
</dbReference>
<feature type="region of interest" description="Disordered" evidence="5">
    <location>
        <begin position="504"/>
        <end position="555"/>
    </location>
</feature>
<dbReference type="CDD" id="cd03215">
    <property type="entry name" value="ABC_Carb_Monos_II"/>
    <property type="match status" value="1"/>
</dbReference>
<feature type="domain" description="ABC transporter" evidence="6">
    <location>
        <begin position="264"/>
        <end position="507"/>
    </location>
</feature>
<evidence type="ECO:0000259" key="6">
    <source>
        <dbReference type="PROSITE" id="PS50893"/>
    </source>
</evidence>
<dbReference type="Proteomes" id="UP000829494">
    <property type="component" value="Chromosome"/>
</dbReference>
<sequence length="555" mass="57610">MATVGDDTDEGRAGPPAVQAEGIVKRYGPTVALDGAGLTVRRGEAHALVGRNGAGKSTLVSVLTGLTRPDAGRVAFDGAPAPRWGDAAAWRHRVACVHQKPMTVPELTVAENLHLNRFPGGRVIRWRALRARAAALLAEYGVDIDPAARIKDLGVEQRQCVEIARALSGGARLIILDEPTARLDAGGIARLFAKLRALRATGAAFLFISHHLHEVYDLCDTVTVLRDARPVLTAPVAGLAEDDLVAAMTGERAARSGPGSAARRPAGDVVLRTERLALRGAFAPLDLTVRAGEVVGLAGAAAGGNTAVGETLAGVRAPDGGRIEVRGRPVRTGSVRHAIEAGIGYVPEDRHRDGLVPGRSVAENATLAVTDRLGPLGTVLPSRTRAFARRMITALDIRTTGPGQPVSGLSGGNQQKVVVARALAREPAVLIAVRPTNGVDVKSKDALLGVVREVAAAGSGVLLVSDEPDDLRICDRVLAMSHGRVVARFGRWWREGELVGAMEGVVGEEGSEGPGVISPYGTDGPPGTPEPRGAPNPPDTPGTPDPHGSQGGDPP</sequence>
<feature type="compositionally biased region" description="Pro residues" evidence="5">
    <location>
        <begin position="526"/>
        <end position="544"/>
    </location>
</feature>
<dbReference type="SUPFAM" id="SSF52540">
    <property type="entry name" value="P-loop containing nucleoside triphosphate hydrolases"/>
    <property type="match status" value="2"/>
</dbReference>
<dbReference type="InterPro" id="IPR003593">
    <property type="entry name" value="AAA+_ATPase"/>
</dbReference>
<evidence type="ECO:0000256" key="3">
    <source>
        <dbReference type="ARBA" id="ARBA00022741"/>
    </source>
</evidence>
<dbReference type="Pfam" id="PF00005">
    <property type="entry name" value="ABC_tran"/>
    <property type="match status" value="2"/>
</dbReference>
<evidence type="ECO:0000256" key="5">
    <source>
        <dbReference type="SAM" id="MobiDB-lite"/>
    </source>
</evidence>
<dbReference type="InterPro" id="IPR017871">
    <property type="entry name" value="ABC_transporter-like_CS"/>
</dbReference>
<evidence type="ECO:0000313" key="7">
    <source>
        <dbReference type="EMBL" id="UNZ07036.1"/>
    </source>
</evidence>
<proteinExistence type="predicted"/>
<keyword evidence="8" id="KW-1185">Reference proteome</keyword>
<name>A0ABY3ZB82_STRRM</name>
<dbReference type="GO" id="GO:0005524">
    <property type="term" value="F:ATP binding"/>
    <property type="evidence" value="ECO:0007669"/>
    <property type="project" value="UniProtKB-KW"/>
</dbReference>
<dbReference type="SMART" id="SM00382">
    <property type="entry name" value="AAA"/>
    <property type="match status" value="1"/>
</dbReference>
<dbReference type="InterPro" id="IPR050107">
    <property type="entry name" value="ABC_carbohydrate_import_ATPase"/>
</dbReference>
<dbReference type="CDD" id="cd03216">
    <property type="entry name" value="ABC_Carb_Monos_I"/>
    <property type="match status" value="1"/>
</dbReference>
<protein>
    <submittedName>
        <fullName evidence="7">Galactose/methyl galactoside import ATP-binding protein MglA</fullName>
    </submittedName>
</protein>
<dbReference type="Gene3D" id="3.40.50.300">
    <property type="entry name" value="P-loop containing nucleotide triphosphate hydrolases"/>
    <property type="match status" value="2"/>
</dbReference>
<accession>A0ABY3ZB82</accession>
<feature type="region of interest" description="Disordered" evidence="5">
    <location>
        <begin position="1"/>
        <end position="20"/>
    </location>
</feature>
<dbReference type="PROSITE" id="PS00211">
    <property type="entry name" value="ABC_TRANSPORTER_1"/>
    <property type="match status" value="1"/>
</dbReference>
<gene>
    <name evidence="7" type="primary">mglA2</name>
    <name evidence="7" type="ORF">SRIMR7_33270</name>
</gene>
<evidence type="ECO:0000256" key="1">
    <source>
        <dbReference type="ARBA" id="ARBA00022448"/>
    </source>
</evidence>
<evidence type="ECO:0000313" key="8">
    <source>
        <dbReference type="Proteomes" id="UP000829494"/>
    </source>
</evidence>
<keyword evidence="2" id="KW-0677">Repeat</keyword>
<evidence type="ECO:0000256" key="2">
    <source>
        <dbReference type="ARBA" id="ARBA00022737"/>
    </source>
</evidence>
<dbReference type="InterPro" id="IPR027417">
    <property type="entry name" value="P-loop_NTPase"/>
</dbReference>
<evidence type="ECO:0000256" key="4">
    <source>
        <dbReference type="ARBA" id="ARBA00022840"/>
    </source>
</evidence>
<dbReference type="PANTHER" id="PTHR43790">
    <property type="entry name" value="CARBOHYDRATE TRANSPORT ATP-BINDING PROTEIN MG119-RELATED"/>
    <property type="match status" value="1"/>
</dbReference>
<dbReference type="PROSITE" id="PS50893">
    <property type="entry name" value="ABC_TRANSPORTER_2"/>
    <property type="match status" value="2"/>
</dbReference>